<accession>A0ABT3RPQ4</accession>
<reference evidence="1 2" key="1">
    <citation type="submission" date="2022-11" db="EMBL/GenBank/DDBJ databases">
        <title>The characterization of three novel Bacteroidetes species and genomic analysis of their roles in tidal elemental geochemical cycles.</title>
        <authorList>
            <person name="Ma K."/>
        </authorList>
    </citation>
    <scope>NUCLEOTIDE SEQUENCE [LARGE SCALE GENOMIC DNA]</scope>
    <source>
        <strain evidence="1 2">M17</strain>
    </source>
</reference>
<gene>
    <name evidence="1" type="ORF">OO013_07855</name>
</gene>
<dbReference type="RefSeq" id="WP_266056183.1">
    <property type="nucleotide sequence ID" value="NZ_JAPFQN010000004.1"/>
</dbReference>
<keyword evidence="2" id="KW-1185">Reference proteome</keyword>
<evidence type="ECO:0000313" key="1">
    <source>
        <dbReference type="EMBL" id="MCX2743774.1"/>
    </source>
</evidence>
<protein>
    <recommendedName>
        <fullName evidence="3">Lipoprotein</fullName>
    </recommendedName>
</protein>
<dbReference type="EMBL" id="JAPFQN010000004">
    <property type="protein sequence ID" value="MCX2743774.1"/>
    <property type="molecule type" value="Genomic_DNA"/>
</dbReference>
<proteinExistence type="predicted"/>
<organism evidence="1 2">
    <name type="scientific">Mangrovivirga halotolerans</name>
    <dbReference type="NCBI Taxonomy" id="2993936"/>
    <lineage>
        <taxon>Bacteria</taxon>
        <taxon>Pseudomonadati</taxon>
        <taxon>Bacteroidota</taxon>
        <taxon>Cytophagia</taxon>
        <taxon>Cytophagales</taxon>
        <taxon>Mangrovivirgaceae</taxon>
        <taxon>Mangrovivirga</taxon>
    </lineage>
</organism>
<name>A0ABT3RPQ4_9BACT</name>
<sequence>MNNKKFTKLILTTISFCSLFLNSCVKENCQGFPKENLIYIPYQIDDTLIFENGSDTITFRIVDSGITEPYTIKTSFPATTNEECHYYAFFKSSKENTYGYTIEDGYHDHHRVTFSINDHQDVYEMLNTNTYSNAQELGSVTINGINYDNVYLMEKDTNIHKAGIIKILKAPYQGIIQFIDHSNGFTWNRIN</sequence>
<evidence type="ECO:0000313" key="2">
    <source>
        <dbReference type="Proteomes" id="UP001209885"/>
    </source>
</evidence>
<evidence type="ECO:0008006" key="3">
    <source>
        <dbReference type="Google" id="ProtNLM"/>
    </source>
</evidence>
<dbReference type="Proteomes" id="UP001209885">
    <property type="component" value="Unassembled WGS sequence"/>
</dbReference>
<comment type="caution">
    <text evidence="1">The sequence shown here is derived from an EMBL/GenBank/DDBJ whole genome shotgun (WGS) entry which is preliminary data.</text>
</comment>